<evidence type="ECO:0000313" key="3">
    <source>
        <dbReference type="EMBL" id="QUH29561.1"/>
    </source>
</evidence>
<dbReference type="Gene3D" id="3.60.21.10">
    <property type="match status" value="1"/>
</dbReference>
<dbReference type="EMBL" id="CP058561">
    <property type="protein sequence ID" value="QUH29561.1"/>
    <property type="molecule type" value="Genomic_DNA"/>
</dbReference>
<reference evidence="3 4" key="1">
    <citation type="submission" date="2020-07" db="EMBL/GenBank/DDBJ databases">
        <title>Vallitalea guaymasensis genome.</title>
        <authorList>
            <person name="Postec A."/>
        </authorList>
    </citation>
    <scope>NUCLEOTIDE SEQUENCE [LARGE SCALE GENOMIC DNA]</scope>
    <source>
        <strain evidence="3 4">Ra1766G1</strain>
    </source>
</reference>
<dbReference type="AlphaFoldDB" id="A0A8J8SCL2"/>
<dbReference type="InterPro" id="IPR050535">
    <property type="entry name" value="DNA_Repair-Maintenance_Comp"/>
</dbReference>
<keyword evidence="3" id="KW-0269">Exonuclease</keyword>
<gene>
    <name evidence="3" type="ORF">HYG85_11855</name>
</gene>
<dbReference type="KEGG" id="vgu:HYG85_11855"/>
<dbReference type="Proteomes" id="UP000677305">
    <property type="component" value="Chromosome"/>
</dbReference>
<dbReference type="InterPro" id="IPR041796">
    <property type="entry name" value="Mre11_N"/>
</dbReference>
<evidence type="ECO:0000259" key="2">
    <source>
        <dbReference type="Pfam" id="PF00149"/>
    </source>
</evidence>
<organism evidence="3 4">
    <name type="scientific">Vallitalea guaymasensis</name>
    <dbReference type="NCBI Taxonomy" id="1185412"/>
    <lineage>
        <taxon>Bacteria</taxon>
        <taxon>Bacillati</taxon>
        <taxon>Bacillota</taxon>
        <taxon>Clostridia</taxon>
        <taxon>Lachnospirales</taxon>
        <taxon>Vallitaleaceae</taxon>
        <taxon>Vallitalea</taxon>
    </lineage>
</organism>
<evidence type="ECO:0000313" key="4">
    <source>
        <dbReference type="Proteomes" id="UP000677305"/>
    </source>
</evidence>
<dbReference type="PANTHER" id="PTHR30337">
    <property type="entry name" value="COMPONENT OF ATP-DEPENDENT DSDNA EXONUCLEASE"/>
    <property type="match status" value="1"/>
</dbReference>
<keyword evidence="3" id="KW-0540">Nuclease</keyword>
<protein>
    <submittedName>
        <fullName evidence="3">DNA repair exonuclease</fullName>
    </submittedName>
</protein>
<accession>A0A8J8SCL2</accession>
<name>A0A8J8SCL2_9FIRM</name>
<sequence>MIKIIHTGDVHIGMEFKSASFSSEFARKRRNEIKETFMKIVSRAGEIQADLLLISGDLFEDEYITIGELKEINNSFSKISSTKVIMIAGNHDPIINDKSYYNLIDWSNNVYIMNTNTEKITFEELNVDIYGLSWNKKEIKDNLFNDIEVENSDRINILLAHGDIYQKSNYLPIDKDNLKSKNFDYVALGHIHKHNFIEPDIAYCGSPEPLDFGETGVHGIIEGSISKDKIDVEFLPFSKRQFVGLDVTVEDDMTIEDIIENIRLIVSDYDFKNLYRFNLKGIRDKDILFDTQYIKERVEEYVIYAEIIDNTTPDYDLDKLKQENENNVIGKYIEYMERQNIQDEISKLALYEGIEALLSEKVN</sequence>
<dbReference type="RefSeq" id="WP_212693594.1">
    <property type="nucleotide sequence ID" value="NZ_CP058561.1"/>
</dbReference>
<dbReference type="Pfam" id="PF00149">
    <property type="entry name" value="Metallophos"/>
    <property type="match status" value="1"/>
</dbReference>
<dbReference type="InterPro" id="IPR004843">
    <property type="entry name" value="Calcineurin-like_PHP"/>
</dbReference>
<dbReference type="SUPFAM" id="SSF56300">
    <property type="entry name" value="Metallo-dependent phosphatases"/>
    <property type="match status" value="1"/>
</dbReference>
<evidence type="ECO:0000256" key="1">
    <source>
        <dbReference type="ARBA" id="ARBA00022801"/>
    </source>
</evidence>
<dbReference type="InterPro" id="IPR029052">
    <property type="entry name" value="Metallo-depent_PP-like"/>
</dbReference>
<dbReference type="CDD" id="cd00840">
    <property type="entry name" value="MPP_Mre11_N"/>
    <property type="match status" value="1"/>
</dbReference>
<dbReference type="GO" id="GO:0004527">
    <property type="term" value="F:exonuclease activity"/>
    <property type="evidence" value="ECO:0007669"/>
    <property type="project" value="UniProtKB-KW"/>
</dbReference>
<keyword evidence="1" id="KW-0378">Hydrolase</keyword>
<feature type="domain" description="Calcineurin-like phosphoesterase" evidence="2">
    <location>
        <begin position="2"/>
        <end position="193"/>
    </location>
</feature>
<keyword evidence="4" id="KW-1185">Reference proteome</keyword>
<proteinExistence type="predicted"/>